<evidence type="ECO:0000313" key="3">
    <source>
        <dbReference type="Proteomes" id="UP000625574"/>
    </source>
</evidence>
<keyword evidence="1" id="KW-0732">Signal</keyword>
<protein>
    <submittedName>
        <fullName evidence="2">DUF2599 domain-containing protein</fullName>
    </submittedName>
</protein>
<dbReference type="RefSeq" id="WP_198736790.1">
    <property type="nucleotide sequence ID" value="NZ_JAEIOT010000011.1"/>
</dbReference>
<dbReference type="PROSITE" id="PS51318">
    <property type="entry name" value="TAT"/>
    <property type="match status" value="1"/>
</dbReference>
<feature type="chain" id="PRO_5046149390" evidence="1">
    <location>
        <begin position="26"/>
        <end position="167"/>
    </location>
</feature>
<organism evidence="2 3">
    <name type="scientific">Corynebacterium marambiense</name>
    <dbReference type="NCBI Taxonomy" id="2765364"/>
    <lineage>
        <taxon>Bacteria</taxon>
        <taxon>Bacillati</taxon>
        <taxon>Actinomycetota</taxon>
        <taxon>Actinomycetes</taxon>
        <taxon>Mycobacteriales</taxon>
        <taxon>Corynebacteriaceae</taxon>
        <taxon>Corynebacterium</taxon>
    </lineage>
</organism>
<evidence type="ECO:0000313" key="2">
    <source>
        <dbReference type="EMBL" id="MBI9001339.1"/>
    </source>
</evidence>
<dbReference type="InterPro" id="IPR006311">
    <property type="entry name" value="TAT_signal"/>
</dbReference>
<keyword evidence="3" id="KW-1185">Reference proteome</keyword>
<dbReference type="Proteomes" id="UP000625574">
    <property type="component" value="Unassembled WGS sequence"/>
</dbReference>
<feature type="signal peptide" evidence="1">
    <location>
        <begin position="1"/>
        <end position="25"/>
    </location>
</feature>
<sequence>MKPTRRTLVRTATAAGILAAGLATAAPASAVPAVPDAELLDDVRGVLGMIDNLGGLDAILARLDAALNPATTPDTGMLIENVDVSSYRGQPRYEITVTEAAATAPDELRDAMWDDVVARGVPDTATLRNQFTCHYHYRDILAVKPSWNLEAARADKGHDGFVGDLCN</sequence>
<accession>A0ABS0VYC8</accession>
<evidence type="ECO:0000256" key="1">
    <source>
        <dbReference type="SAM" id="SignalP"/>
    </source>
</evidence>
<dbReference type="Pfam" id="PF10783">
    <property type="entry name" value="DUF2599"/>
    <property type="match status" value="1"/>
</dbReference>
<dbReference type="InterPro" id="IPR019719">
    <property type="entry name" value="DUF2599"/>
</dbReference>
<name>A0ABS0VYC8_9CORY</name>
<reference evidence="2 3" key="1">
    <citation type="submission" date="2020-12" db="EMBL/GenBank/DDBJ databases">
        <title>Genome public.</title>
        <authorList>
            <person name="Sun Q."/>
        </authorList>
    </citation>
    <scope>NUCLEOTIDE SEQUENCE [LARGE SCALE GENOMIC DNA]</scope>
    <source>
        <strain evidence="2 3">CCM 8864</strain>
    </source>
</reference>
<dbReference type="EMBL" id="JAEIOT010000011">
    <property type="protein sequence ID" value="MBI9001339.1"/>
    <property type="molecule type" value="Genomic_DNA"/>
</dbReference>
<comment type="caution">
    <text evidence="2">The sequence shown here is derived from an EMBL/GenBank/DDBJ whole genome shotgun (WGS) entry which is preliminary data.</text>
</comment>
<proteinExistence type="predicted"/>
<gene>
    <name evidence="2" type="ORF">JDV76_10225</name>
</gene>